<evidence type="ECO:0000256" key="1">
    <source>
        <dbReference type="SAM" id="MobiDB-lite"/>
    </source>
</evidence>
<protein>
    <recommendedName>
        <fullName evidence="4">Tetratricopeptide repeat protein</fullName>
    </recommendedName>
</protein>
<dbReference type="SUPFAM" id="SSF48452">
    <property type="entry name" value="TPR-like"/>
    <property type="match status" value="1"/>
</dbReference>
<dbReference type="AlphaFoldDB" id="A0A2S9XQQ3"/>
<evidence type="ECO:0008006" key="4">
    <source>
        <dbReference type="Google" id="ProtNLM"/>
    </source>
</evidence>
<proteinExistence type="predicted"/>
<evidence type="ECO:0000313" key="3">
    <source>
        <dbReference type="Proteomes" id="UP000238823"/>
    </source>
</evidence>
<sequence>MVFVSGTAAEAKKVIVRNVKPAPPSPRPPPPPAWDQAEEIGNGGYVPSGPEANGEGSPIALVEATATVWALAGSRSWTGCSSVAHEASNQLFGYHEDVNNYRENHHWAIQARECPNVPEVLAMAARSELLRRFDLPEGLDETTDLSTIETGVLDSRAQAQAWIDAALVEQARRRDNRGLGLEYWRGRALLSTGDLVGARKALLRSLARASVEGWKLRRLLALTELYAGNLDAALDLAKRAFIDAPEADRVPSYFVLALVLDRAGDQAGARRRMQTALDRDEGSQLRSLESAMPLHERLYTRAYAKTVRSEASGALRLWNAYLARPEPEDPERRLAERHQTALRPLPGNLGGPAHANEGAAASGGP</sequence>
<name>A0A2S9XQQ3_9BACT</name>
<comment type="caution">
    <text evidence="2">The sequence shown here is derived from an EMBL/GenBank/DDBJ whole genome shotgun (WGS) entry which is preliminary data.</text>
</comment>
<feature type="region of interest" description="Disordered" evidence="1">
    <location>
        <begin position="327"/>
        <end position="365"/>
    </location>
</feature>
<dbReference type="EMBL" id="PVNL01000138">
    <property type="protein sequence ID" value="PRP95193.1"/>
    <property type="molecule type" value="Genomic_DNA"/>
</dbReference>
<accession>A0A2S9XQQ3</accession>
<evidence type="ECO:0000313" key="2">
    <source>
        <dbReference type="EMBL" id="PRP95193.1"/>
    </source>
</evidence>
<gene>
    <name evidence="2" type="ORF">ENSA7_75070</name>
</gene>
<feature type="compositionally biased region" description="Basic and acidic residues" evidence="1">
    <location>
        <begin position="327"/>
        <end position="339"/>
    </location>
</feature>
<feature type="compositionally biased region" description="Pro residues" evidence="1">
    <location>
        <begin position="21"/>
        <end position="33"/>
    </location>
</feature>
<dbReference type="Gene3D" id="1.25.40.10">
    <property type="entry name" value="Tetratricopeptide repeat domain"/>
    <property type="match status" value="1"/>
</dbReference>
<organism evidence="2 3">
    <name type="scientific">Enhygromyxa salina</name>
    <dbReference type="NCBI Taxonomy" id="215803"/>
    <lineage>
        <taxon>Bacteria</taxon>
        <taxon>Pseudomonadati</taxon>
        <taxon>Myxococcota</taxon>
        <taxon>Polyangia</taxon>
        <taxon>Nannocystales</taxon>
        <taxon>Nannocystaceae</taxon>
        <taxon>Enhygromyxa</taxon>
    </lineage>
</organism>
<reference evidence="2 3" key="1">
    <citation type="submission" date="2018-03" db="EMBL/GenBank/DDBJ databases">
        <title>Draft Genome Sequences of the Obligatory Marine Myxobacteria Enhygromyxa salina SWB007.</title>
        <authorList>
            <person name="Poehlein A."/>
            <person name="Moghaddam J.A."/>
            <person name="Harms H."/>
            <person name="Alanjari M."/>
            <person name="Koenig G.M."/>
            <person name="Daniel R."/>
            <person name="Schaeberle T.F."/>
        </authorList>
    </citation>
    <scope>NUCLEOTIDE SEQUENCE [LARGE SCALE GENOMIC DNA]</scope>
    <source>
        <strain evidence="2 3">SWB007</strain>
    </source>
</reference>
<dbReference type="Proteomes" id="UP000238823">
    <property type="component" value="Unassembled WGS sequence"/>
</dbReference>
<dbReference type="InterPro" id="IPR011990">
    <property type="entry name" value="TPR-like_helical_dom_sf"/>
</dbReference>
<feature type="region of interest" description="Disordered" evidence="1">
    <location>
        <begin position="19"/>
        <end position="43"/>
    </location>
</feature>